<dbReference type="InterPro" id="IPR038468">
    <property type="entry name" value="MmpS_C"/>
</dbReference>
<protein>
    <recommendedName>
        <fullName evidence="5">Lipoprotein</fullName>
    </recommendedName>
</protein>
<evidence type="ECO:0000313" key="3">
    <source>
        <dbReference type="EMBL" id="MBO8192688.1"/>
    </source>
</evidence>
<evidence type="ECO:0008006" key="5">
    <source>
        <dbReference type="Google" id="ProtNLM"/>
    </source>
</evidence>
<dbReference type="Gene3D" id="2.60.40.2880">
    <property type="entry name" value="MmpS1-5, C-terminal soluble domain"/>
    <property type="match status" value="1"/>
</dbReference>
<feature type="signal peptide" evidence="2">
    <location>
        <begin position="1"/>
        <end position="18"/>
    </location>
</feature>
<name>A0ABS3XBD6_9ACTN</name>
<organism evidence="3 4">
    <name type="scientific">Streptomyces oryzae</name>
    <dbReference type="NCBI Taxonomy" id="1434886"/>
    <lineage>
        <taxon>Bacteria</taxon>
        <taxon>Bacillati</taxon>
        <taxon>Actinomycetota</taxon>
        <taxon>Actinomycetes</taxon>
        <taxon>Kitasatosporales</taxon>
        <taxon>Streptomycetaceae</taxon>
        <taxon>Streptomyces</taxon>
    </lineage>
</organism>
<comment type="caution">
    <text evidence="3">The sequence shown here is derived from an EMBL/GenBank/DDBJ whole genome shotgun (WGS) entry which is preliminary data.</text>
</comment>
<accession>A0ABS3XBD6</accession>
<dbReference type="Proteomes" id="UP001519064">
    <property type="component" value="Unassembled WGS sequence"/>
</dbReference>
<evidence type="ECO:0000256" key="2">
    <source>
        <dbReference type="SAM" id="SignalP"/>
    </source>
</evidence>
<feature type="region of interest" description="Disordered" evidence="1">
    <location>
        <begin position="25"/>
        <end position="51"/>
    </location>
</feature>
<sequence length="143" mass="14552">MRRTVSGVALVMAGVLLAGCGVGSGGGDDKPASAAKSKKKPGPPETHEVTLEVQGTGSSQIGWAAGSSHFGTATLPWKKTTEVTLEGAQLKTGVQLYVTPQAVKGANGKFVFPPCVLKVDGKKVDENAGGKSSQGCKYHLKGS</sequence>
<dbReference type="EMBL" id="JADKMA010000057">
    <property type="protein sequence ID" value="MBO8192688.1"/>
    <property type="molecule type" value="Genomic_DNA"/>
</dbReference>
<dbReference type="PROSITE" id="PS51257">
    <property type="entry name" value="PROKAR_LIPOPROTEIN"/>
    <property type="match status" value="1"/>
</dbReference>
<keyword evidence="4" id="KW-1185">Reference proteome</keyword>
<feature type="chain" id="PRO_5046858028" description="Lipoprotein" evidence="2">
    <location>
        <begin position="19"/>
        <end position="143"/>
    </location>
</feature>
<evidence type="ECO:0000313" key="4">
    <source>
        <dbReference type="Proteomes" id="UP001519064"/>
    </source>
</evidence>
<dbReference type="RefSeq" id="WP_209239774.1">
    <property type="nucleotide sequence ID" value="NZ_JADKMA010000057.1"/>
</dbReference>
<proteinExistence type="predicted"/>
<reference evidence="3 4" key="1">
    <citation type="submission" date="2020-11" db="EMBL/GenBank/DDBJ databases">
        <title>Streptomyces spirodelae sp. nov., isolated from duckweed.</title>
        <authorList>
            <person name="Saimee Y."/>
            <person name="Duangmal K."/>
        </authorList>
    </citation>
    <scope>NUCLEOTIDE SEQUENCE [LARGE SCALE GENOMIC DNA]</scope>
    <source>
        <strain evidence="3 4">S16-07</strain>
    </source>
</reference>
<evidence type="ECO:0000256" key="1">
    <source>
        <dbReference type="SAM" id="MobiDB-lite"/>
    </source>
</evidence>
<keyword evidence="2" id="KW-0732">Signal</keyword>
<gene>
    <name evidence="3" type="ORF">ITI46_13575</name>
</gene>